<dbReference type="Pfam" id="PF07885">
    <property type="entry name" value="Ion_trans_2"/>
    <property type="match status" value="1"/>
</dbReference>
<evidence type="ECO:0000313" key="3">
    <source>
        <dbReference type="EMBL" id="OMJ67083.1"/>
    </source>
</evidence>
<comment type="caution">
    <text evidence="3">The sequence shown here is derived from an EMBL/GenBank/DDBJ whole genome shotgun (WGS) entry which is preliminary data.</text>
</comment>
<accession>A0A1R2ARB6</accession>
<feature type="transmembrane region" description="Helical" evidence="1">
    <location>
        <begin position="221"/>
        <end position="239"/>
    </location>
</feature>
<dbReference type="InterPro" id="IPR015449">
    <property type="entry name" value="K_chnl_Ca-activ_SK"/>
</dbReference>
<dbReference type="EMBL" id="MPUH01000737">
    <property type="protein sequence ID" value="OMJ74653.1"/>
    <property type="molecule type" value="Genomic_DNA"/>
</dbReference>
<protein>
    <recommendedName>
        <fullName evidence="2">Potassium channel domain-containing protein</fullName>
    </recommendedName>
</protein>
<keyword evidence="1" id="KW-1133">Transmembrane helix</keyword>
<dbReference type="OrthoDB" id="433309at2759"/>
<dbReference type="SUPFAM" id="SSF81324">
    <property type="entry name" value="Voltage-gated potassium channels"/>
    <property type="match status" value="1"/>
</dbReference>
<feature type="transmembrane region" description="Helical" evidence="1">
    <location>
        <begin position="287"/>
        <end position="306"/>
    </location>
</feature>
<keyword evidence="1" id="KW-0812">Transmembrane</keyword>
<dbReference type="AlphaFoldDB" id="A0A1R2ARB6"/>
<gene>
    <name evidence="4" type="ORF">SteCoe_26363</name>
    <name evidence="3" type="ORF">SteCoe_35855</name>
</gene>
<organism evidence="3 5">
    <name type="scientific">Stentor coeruleus</name>
    <dbReference type="NCBI Taxonomy" id="5963"/>
    <lineage>
        <taxon>Eukaryota</taxon>
        <taxon>Sar</taxon>
        <taxon>Alveolata</taxon>
        <taxon>Ciliophora</taxon>
        <taxon>Postciliodesmatophora</taxon>
        <taxon>Heterotrichea</taxon>
        <taxon>Heterotrichida</taxon>
        <taxon>Stentoridae</taxon>
        <taxon>Stentor</taxon>
    </lineage>
</organism>
<feature type="domain" description="Potassium channel" evidence="2">
    <location>
        <begin position="232"/>
        <end position="310"/>
    </location>
</feature>
<sequence>MVDNTSDNIAKEPRAPSWTMKFNRLTAKYNIISLFNYESILKRKIMIDFLICSLAFISIFISFQEAEMYYELTVYNDSSKSLILINSLRGINCIFSIIICLLICMNYKNFLQLNQKSENVSMLDLSLRERLYLITEILISLISDPPYLNLIFEGPTPQGHLYYQSSTILSSLSFIKGYHFMKLYANYTVWMSPENQSKSKKYGVNSSVFFAMKADLKLKPLVVIIPLAIGTVFIAGYIIRNMERGYIAKGWEGEYFKYATNGWWCAIITMTTVGYGDVYPKTDIGRLFICITGIVGLILISLYVAALNSAVSFNKQEFHSYLEIKRIKNNMRIQHTASNIIKTAASMLRAKNNHNLNSMFLIGIRLKHLANHSIQSKHSLEKYIAPSEMLLEIEKKLERDINFVKQQFIDVKYIGEKLKIMQKEQKSIETSIDHVLSEQRLILNKFAEYNIKGYAL</sequence>
<keyword evidence="5" id="KW-1185">Reference proteome</keyword>
<feature type="transmembrane region" description="Helical" evidence="1">
    <location>
        <begin position="83"/>
        <end position="107"/>
    </location>
</feature>
<dbReference type="GO" id="GO:0016286">
    <property type="term" value="F:small conductance calcium-activated potassium channel activity"/>
    <property type="evidence" value="ECO:0007669"/>
    <property type="project" value="InterPro"/>
</dbReference>
<proteinExistence type="predicted"/>
<evidence type="ECO:0000259" key="2">
    <source>
        <dbReference type="Pfam" id="PF07885"/>
    </source>
</evidence>
<dbReference type="Proteomes" id="UP000187209">
    <property type="component" value="Unassembled WGS sequence"/>
</dbReference>
<dbReference type="InterPro" id="IPR013099">
    <property type="entry name" value="K_chnl_dom"/>
</dbReference>
<evidence type="ECO:0000256" key="1">
    <source>
        <dbReference type="SAM" id="Phobius"/>
    </source>
</evidence>
<dbReference type="PANTHER" id="PTHR10153">
    <property type="entry name" value="SMALL CONDUCTANCE CALCIUM-ACTIVATED POTASSIUM CHANNEL"/>
    <property type="match status" value="1"/>
</dbReference>
<keyword evidence="1" id="KW-0472">Membrane</keyword>
<evidence type="ECO:0000313" key="5">
    <source>
        <dbReference type="Proteomes" id="UP000187209"/>
    </source>
</evidence>
<dbReference type="Gene3D" id="1.10.287.70">
    <property type="match status" value="1"/>
</dbReference>
<dbReference type="EMBL" id="MPUH01001568">
    <property type="protein sequence ID" value="OMJ67083.1"/>
    <property type="molecule type" value="Genomic_DNA"/>
</dbReference>
<name>A0A1R2ARB6_9CILI</name>
<evidence type="ECO:0000313" key="4">
    <source>
        <dbReference type="EMBL" id="OMJ74653.1"/>
    </source>
</evidence>
<dbReference type="GO" id="GO:0016020">
    <property type="term" value="C:membrane"/>
    <property type="evidence" value="ECO:0007669"/>
    <property type="project" value="InterPro"/>
</dbReference>
<feature type="transmembrane region" description="Helical" evidence="1">
    <location>
        <begin position="45"/>
        <end position="63"/>
    </location>
</feature>
<reference evidence="3 5" key="1">
    <citation type="submission" date="2016-11" db="EMBL/GenBank/DDBJ databases">
        <title>The macronuclear genome of Stentor coeruleus: a giant cell with tiny introns.</title>
        <authorList>
            <person name="Slabodnick M."/>
            <person name="Ruby J.G."/>
            <person name="Reiff S.B."/>
            <person name="Swart E.C."/>
            <person name="Gosai S."/>
            <person name="Prabakaran S."/>
            <person name="Witkowska E."/>
            <person name="Larue G.E."/>
            <person name="Fisher S."/>
            <person name="Freeman R.M."/>
            <person name="Gunawardena J."/>
            <person name="Chu W."/>
            <person name="Stover N.A."/>
            <person name="Gregory B.D."/>
            <person name="Nowacki M."/>
            <person name="Derisi J."/>
            <person name="Roy S.W."/>
            <person name="Marshall W.F."/>
            <person name="Sood P."/>
        </authorList>
    </citation>
    <scope>NUCLEOTIDE SEQUENCE [LARGE SCALE GENOMIC DNA]</scope>
    <source>
        <strain evidence="3">WM001</strain>
    </source>
</reference>